<dbReference type="Proteomes" id="UP001556367">
    <property type="component" value="Unassembled WGS sequence"/>
</dbReference>
<keyword evidence="6 11" id="KW-0479">Metal-binding</keyword>
<dbReference type="EMBL" id="JASNQZ010000012">
    <property type="protein sequence ID" value="KAL0950221.1"/>
    <property type="molecule type" value="Genomic_DNA"/>
</dbReference>
<keyword evidence="7 11" id="KW-0378">Hydrolase</keyword>
<evidence type="ECO:0000256" key="9">
    <source>
        <dbReference type="ARBA" id="ARBA00022837"/>
    </source>
</evidence>
<dbReference type="InterPro" id="IPR050819">
    <property type="entry name" value="Tripeptidyl-peptidase_I"/>
</dbReference>
<evidence type="ECO:0000256" key="8">
    <source>
        <dbReference type="ARBA" id="ARBA00022825"/>
    </source>
</evidence>
<feature type="binding site" evidence="11">
    <location>
        <position position="577"/>
    </location>
    <ligand>
        <name>Ca(2+)</name>
        <dbReference type="ChEBI" id="CHEBI:29108"/>
    </ligand>
</feature>
<protein>
    <recommendedName>
        <fullName evidence="4">tripeptidyl-peptidase II</fullName>
        <ecNumber evidence="4">3.4.14.10</ecNumber>
    </recommendedName>
</protein>
<organism evidence="14 15">
    <name type="scientific">Hohenbuehelia grisea</name>
    <dbReference type="NCBI Taxonomy" id="104357"/>
    <lineage>
        <taxon>Eukaryota</taxon>
        <taxon>Fungi</taxon>
        <taxon>Dikarya</taxon>
        <taxon>Basidiomycota</taxon>
        <taxon>Agaricomycotina</taxon>
        <taxon>Agaricomycetes</taxon>
        <taxon>Agaricomycetidae</taxon>
        <taxon>Agaricales</taxon>
        <taxon>Pleurotineae</taxon>
        <taxon>Pleurotaceae</taxon>
        <taxon>Hohenbuehelia</taxon>
    </lineage>
</organism>
<dbReference type="EC" id="3.4.14.10" evidence="4"/>
<comment type="subcellular location">
    <subcellularLocation>
        <location evidence="3">Secreted</location>
        <location evidence="3">Extracellular space</location>
    </subcellularLocation>
</comment>
<feature type="chain" id="PRO_5045359274" description="tripeptidyl-peptidase II" evidence="12">
    <location>
        <begin position="21"/>
        <end position="626"/>
    </location>
</feature>
<dbReference type="PANTHER" id="PTHR14218:SF15">
    <property type="entry name" value="TRIPEPTIDYL-PEPTIDASE 1"/>
    <property type="match status" value="1"/>
</dbReference>
<evidence type="ECO:0000313" key="14">
    <source>
        <dbReference type="EMBL" id="KAL0950221.1"/>
    </source>
</evidence>
<evidence type="ECO:0000313" key="15">
    <source>
        <dbReference type="Proteomes" id="UP001556367"/>
    </source>
</evidence>
<dbReference type="InterPro" id="IPR030400">
    <property type="entry name" value="Sedolisin_dom"/>
</dbReference>
<reference evidence="15" key="1">
    <citation type="submission" date="2024-06" db="EMBL/GenBank/DDBJ databases">
        <title>Multi-omics analyses provide insights into the biosynthesis of the anticancer antibiotic pleurotin in Hohenbuehelia grisea.</title>
        <authorList>
            <person name="Weaver J.A."/>
            <person name="Alberti F."/>
        </authorList>
    </citation>
    <scope>NUCLEOTIDE SEQUENCE [LARGE SCALE GENOMIC DNA]</scope>
    <source>
        <strain evidence="15">T-177</strain>
    </source>
</reference>
<dbReference type="PANTHER" id="PTHR14218">
    <property type="entry name" value="PROTEASE S8 TRIPEPTIDYL PEPTIDASE I CLN2"/>
    <property type="match status" value="1"/>
</dbReference>
<dbReference type="InterPro" id="IPR036852">
    <property type="entry name" value="Peptidase_S8/S53_dom_sf"/>
</dbReference>
<comment type="function">
    <text evidence="2">Secreted tripeptidyl-peptidase which degrades proteins at acidic pHs and is involved in virulence.</text>
</comment>
<feature type="binding site" evidence="11">
    <location>
        <position position="598"/>
    </location>
    <ligand>
        <name>Ca(2+)</name>
        <dbReference type="ChEBI" id="CHEBI:29108"/>
    </ligand>
</feature>
<dbReference type="Gene3D" id="3.40.50.200">
    <property type="entry name" value="Peptidase S8/S53 domain"/>
    <property type="match status" value="1"/>
</dbReference>
<comment type="cofactor">
    <cofactor evidence="11">
        <name>Ca(2+)</name>
        <dbReference type="ChEBI" id="CHEBI:29108"/>
    </cofactor>
    <text evidence="11">Binds 1 Ca(2+) ion per subunit.</text>
</comment>
<dbReference type="SMART" id="SM00944">
    <property type="entry name" value="Pro-kuma_activ"/>
    <property type="match status" value="1"/>
</dbReference>
<evidence type="ECO:0000256" key="5">
    <source>
        <dbReference type="ARBA" id="ARBA00022670"/>
    </source>
</evidence>
<feature type="active site" description="Charge relay system" evidence="11">
    <location>
        <position position="535"/>
    </location>
</feature>
<evidence type="ECO:0000256" key="2">
    <source>
        <dbReference type="ARBA" id="ARBA00002451"/>
    </source>
</evidence>
<feature type="active site" description="Charge relay system" evidence="11">
    <location>
        <position position="321"/>
    </location>
</feature>
<name>A0ABR3J3K1_9AGAR</name>
<proteinExistence type="predicted"/>
<dbReference type="SUPFAM" id="SSF54897">
    <property type="entry name" value="Protease propeptides/inhibitors"/>
    <property type="match status" value="1"/>
</dbReference>
<evidence type="ECO:0000256" key="10">
    <source>
        <dbReference type="ARBA" id="ARBA00023145"/>
    </source>
</evidence>
<dbReference type="CDD" id="cd04056">
    <property type="entry name" value="Peptidases_S53"/>
    <property type="match status" value="1"/>
</dbReference>
<dbReference type="PROSITE" id="PS51695">
    <property type="entry name" value="SEDOLISIN"/>
    <property type="match status" value="1"/>
</dbReference>
<dbReference type="InterPro" id="IPR023828">
    <property type="entry name" value="Peptidase_S8_Ser-AS"/>
</dbReference>
<evidence type="ECO:0000259" key="13">
    <source>
        <dbReference type="PROSITE" id="PS51695"/>
    </source>
</evidence>
<dbReference type="Pfam" id="PF09286">
    <property type="entry name" value="Pro-kuma_activ"/>
    <property type="match status" value="1"/>
</dbReference>
<keyword evidence="10" id="KW-0865">Zymogen</keyword>
<accession>A0ABR3J3K1</accession>
<evidence type="ECO:0000256" key="7">
    <source>
        <dbReference type="ARBA" id="ARBA00022801"/>
    </source>
</evidence>
<evidence type="ECO:0000256" key="12">
    <source>
        <dbReference type="SAM" id="SignalP"/>
    </source>
</evidence>
<dbReference type="SUPFAM" id="SSF52743">
    <property type="entry name" value="Subtilisin-like"/>
    <property type="match status" value="1"/>
</dbReference>
<evidence type="ECO:0000256" key="6">
    <source>
        <dbReference type="ARBA" id="ARBA00022723"/>
    </source>
</evidence>
<comment type="caution">
    <text evidence="14">The sequence shown here is derived from an EMBL/GenBank/DDBJ whole genome shotgun (WGS) entry which is preliminary data.</text>
</comment>
<feature type="signal peptide" evidence="12">
    <location>
        <begin position="1"/>
        <end position="20"/>
    </location>
</feature>
<feature type="active site" description="Charge relay system" evidence="11">
    <location>
        <position position="317"/>
    </location>
</feature>
<evidence type="ECO:0000256" key="1">
    <source>
        <dbReference type="ARBA" id="ARBA00001910"/>
    </source>
</evidence>
<dbReference type="CDD" id="cd11377">
    <property type="entry name" value="Pro-peptidase_S53"/>
    <property type="match status" value="1"/>
</dbReference>
<sequence>MRSSFYAAGFLLAFGQAVMAAPTVMNCAHKLKHSIDEPRGWIKFAPAPASHKITLRVALPQPRISELEQHLLQVSDPDHPRYGNYLSKAEVDVLSAPHPESIKLVKEWFAGHGLSHSDIDHTSAQDWATVTVPIRTAEKMLKTRYHIWKHAETGELVVRTTRYSLPELLHDHIALVQPTTIFSRWSELKSSMFYENNGQVEKSLASSANRFYSLDDLQDDGDNEDDEERIIAPHSDCTRTVTIDCLMRLYNAAGYRPNPRIDNSIGVTGFLENYANIEDMKTMFQHLHPAAARSAKFDFVSVNKGENHQQRHLAGAEANLDIQYALGMVHPIKKAVFYSTGGRPPFNASRNTVRNTNEPYLEWVNHVLTEEKPPLVITTSYGEDEQTVPREYAELVCRKFMQLTARGVTLVFSSGDGGVGDGKRGQNHKCYSNDGKDTYKFLPLFPSGCPYVTSVGATYSIPEVAASFSGGGFSEYFTRPAYQEKTVSNYLKTLPEGLYKGLYNPAGRATPDISAQGRFFQIHHRGRWGSIGGTSASAPAVAAIFALLNDALLSKGKGPLGFINPFLYSKGFEALNDVVYGSNPGCGTEGFNATVGWDPVTGLGTPDFRKLKNLLESTNYKAPAVV</sequence>
<dbReference type="Pfam" id="PF00082">
    <property type="entry name" value="Peptidase_S8"/>
    <property type="match status" value="1"/>
</dbReference>
<dbReference type="InterPro" id="IPR000209">
    <property type="entry name" value="Peptidase_S8/S53_dom"/>
</dbReference>
<evidence type="ECO:0000256" key="11">
    <source>
        <dbReference type="PROSITE-ProRule" id="PRU01032"/>
    </source>
</evidence>
<dbReference type="PROSITE" id="PS00138">
    <property type="entry name" value="SUBTILASE_SER"/>
    <property type="match status" value="1"/>
</dbReference>
<feature type="binding site" evidence="11">
    <location>
        <position position="596"/>
    </location>
    <ligand>
        <name>Ca(2+)</name>
        <dbReference type="ChEBI" id="CHEBI:29108"/>
    </ligand>
</feature>
<dbReference type="InterPro" id="IPR015366">
    <property type="entry name" value="S53_propep"/>
</dbReference>
<keyword evidence="12" id="KW-0732">Signal</keyword>
<evidence type="ECO:0000256" key="3">
    <source>
        <dbReference type="ARBA" id="ARBA00004239"/>
    </source>
</evidence>
<feature type="binding site" evidence="11">
    <location>
        <position position="578"/>
    </location>
    <ligand>
        <name>Ca(2+)</name>
        <dbReference type="ChEBI" id="CHEBI:29108"/>
    </ligand>
</feature>
<keyword evidence="9 11" id="KW-0106">Calcium</keyword>
<keyword evidence="8 11" id="KW-0720">Serine protease</keyword>
<keyword evidence="5 11" id="KW-0645">Protease</keyword>
<keyword evidence="15" id="KW-1185">Reference proteome</keyword>
<comment type="catalytic activity">
    <reaction evidence="1">
        <text>Release of an N-terminal tripeptide from a polypeptide.</text>
        <dbReference type="EC" id="3.4.14.10"/>
    </reaction>
</comment>
<feature type="domain" description="Peptidase S53" evidence="13">
    <location>
        <begin position="240"/>
        <end position="618"/>
    </location>
</feature>
<gene>
    <name evidence="14" type="ORF">HGRIS_010210</name>
</gene>
<evidence type="ECO:0000256" key="4">
    <source>
        <dbReference type="ARBA" id="ARBA00012462"/>
    </source>
</evidence>